<dbReference type="SUPFAM" id="SSF47090">
    <property type="entry name" value="PGBD-like"/>
    <property type="match status" value="1"/>
</dbReference>
<dbReference type="AlphaFoldDB" id="A0A2S4A1D8"/>
<dbReference type="InterPro" id="IPR036365">
    <property type="entry name" value="PGBD-like_sf"/>
</dbReference>
<reference evidence="2 3" key="1">
    <citation type="submission" date="2018-01" db="EMBL/GenBank/DDBJ databases">
        <title>Arthrobacter sp. nov., from glaciers in China.</title>
        <authorList>
            <person name="Liu Q."/>
            <person name="Xin Y.-H."/>
        </authorList>
    </citation>
    <scope>NUCLEOTIDE SEQUENCE [LARGE SCALE GENOMIC DNA]</scope>
    <source>
        <strain evidence="2 3">HLT2-12-2</strain>
    </source>
</reference>
<feature type="domain" description="Peptidoglycan binding-like" evidence="1">
    <location>
        <begin position="107"/>
        <end position="155"/>
    </location>
</feature>
<dbReference type="InterPro" id="IPR036366">
    <property type="entry name" value="PGBDSf"/>
</dbReference>
<dbReference type="Proteomes" id="UP000237061">
    <property type="component" value="Unassembled WGS sequence"/>
</dbReference>
<dbReference type="InterPro" id="IPR002477">
    <property type="entry name" value="Peptidoglycan-bd-like"/>
</dbReference>
<gene>
    <name evidence="2" type="ORF">CVS27_00805</name>
</gene>
<comment type="caution">
    <text evidence="2">The sequence shown here is derived from an EMBL/GenBank/DDBJ whole genome shotgun (WGS) entry which is preliminary data.</text>
</comment>
<sequence>MLGLGTGIGFAAKTVLIPPPDPIKASTFTYVPVRAGEVGSTLDISATAQWNTQNAAANQLSGVVTSIATSSDGLYSQGEVLYSVNQIPVVVAIGDVPAFRSIGAGDQGDDVAQVQQMLADLGLFVGSVNGKAGYDTVAAISAWQDGLGTKNTGRVEFGQIIFLPSLPARVTVDSAVISKGSALSGGEQTIRLTDNQPTFWLSVTPSQATTLRAGLEVQISSPNGNTWHAVTDGQEADKESSTINVSLKSANDGPICADQCRELKFNDRSVLPSKAILTKPVKGMVIPTSTLVVSAQGDTVVVDEAGTAVPVSVLASARGMSVVEGVDNGTKIRLPGRISDSTAEDPKQ</sequence>
<evidence type="ECO:0000313" key="3">
    <source>
        <dbReference type="Proteomes" id="UP000237061"/>
    </source>
</evidence>
<proteinExistence type="predicted"/>
<accession>A0A2S4A1D8</accession>
<name>A0A2S4A1D8_ARTGL</name>
<organism evidence="2 3">
    <name type="scientific">Arthrobacter glacialis</name>
    <dbReference type="NCBI Taxonomy" id="1664"/>
    <lineage>
        <taxon>Bacteria</taxon>
        <taxon>Bacillati</taxon>
        <taxon>Actinomycetota</taxon>
        <taxon>Actinomycetes</taxon>
        <taxon>Micrococcales</taxon>
        <taxon>Micrococcaceae</taxon>
        <taxon>Arthrobacter</taxon>
    </lineage>
</organism>
<evidence type="ECO:0000259" key="1">
    <source>
        <dbReference type="Pfam" id="PF01471"/>
    </source>
</evidence>
<keyword evidence="3" id="KW-1185">Reference proteome</keyword>
<dbReference type="Pfam" id="PF01471">
    <property type="entry name" value="PG_binding_1"/>
    <property type="match status" value="1"/>
</dbReference>
<evidence type="ECO:0000313" key="2">
    <source>
        <dbReference type="EMBL" id="POH75184.1"/>
    </source>
</evidence>
<dbReference type="EMBL" id="PPXC01000001">
    <property type="protein sequence ID" value="POH75184.1"/>
    <property type="molecule type" value="Genomic_DNA"/>
</dbReference>
<protein>
    <submittedName>
        <fullName evidence="2">Peptidoglycan-binding protein</fullName>
    </submittedName>
</protein>
<dbReference type="Gene3D" id="1.10.101.10">
    <property type="entry name" value="PGBD-like superfamily/PGBD"/>
    <property type="match status" value="1"/>
</dbReference>